<proteinExistence type="predicted"/>
<feature type="domain" description="C2H2-type" evidence="3">
    <location>
        <begin position="480"/>
        <end position="510"/>
    </location>
</feature>
<dbReference type="SMART" id="SM00355">
    <property type="entry name" value="ZnF_C2H2"/>
    <property type="match status" value="2"/>
</dbReference>
<keyword evidence="1" id="KW-0863">Zinc-finger</keyword>
<dbReference type="Proteomes" id="UP000799777">
    <property type="component" value="Unassembled WGS sequence"/>
</dbReference>
<dbReference type="OrthoDB" id="3800899at2759"/>
<gene>
    <name evidence="4" type="ORF">EK21DRAFT_117891</name>
</gene>
<feature type="compositionally biased region" description="Polar residues" evidence="2">
    <location>
        <begin position="427"/>
        <end position="436"/>
    </location>
</feature>
<dbReference type="GO" id="GO:0008270">
    <property type="term" value="F:zinc ion binding"/>
    <property type="evidence" value="ECO:0007669"/>
    <property type="project" value="UniProtKB-KW"/>
</dbReference>
<dbReference type="EMBL" id="ML978300">
    <property type="protein sequence ID" value="KAF2024297.1"/>
    <property type="molecule type" value="Genomic_DNA"/>
</dbReference>
<evidence type="ECO:0000256" key="1">
    <source>
        <dbReference type="PROSITE-ProRule" id="PRU00042"/>
    </source>
</evidence>
<protein>
    <recommendedName>
        <fullName evidence="3">C2H2-type domain-containing protein</fullName>
    </recommendedName>
</protein>
<feature type="region of interest" description="Disordered" evidence="2">
    <location>
        <begin position="49"/>
        <end position="78"/>
    </location>
</feature>
<reference evidence="4" key="1">
    <citation type="journal article" date="2020" name="Stud. Mycol.">
        <title>101 Dothideomycetes genomes: a test case for predicting lifestyles and emergence of pathogens.</title>
        <authorList>
            <person name="Haridas S."/>
            <person name="Albert R."/>
            <person name="Binder M."/>
            <person name="Bloem J."/>
            <person name="Labutti K."/>
            <person name="Salamov A."/>
            <person name="Andreopoulos B."/>
            <person name="Baker S."/>
            <person name="Barry K."/>
            <person name="Bills G."/>
            <person name="Bluhm B."/>
            <person name="Cannon C."/>
            <person name="Castanera R."/>
            <person name="Culley D."/>
            <person name="Daum C."/>
            <person name="Ezra D."/>
            <person name="Gonzalez J."/>
            <person name="Henrissat B."/>
            <person name="Kuo A."/>
            <person name="Liang C."/>
            <person name="Lipzen A."/>
            <person name="Lutzoni F."/>
            <person name="Magnuson J."/>
            <person name="Mondo S."/>
            <person name="Nolan M."/>
            <person name="Ohm R."/>
            <person name="Pangilinan J."/>
            <person name="Park H.-J."/>
            <person name="Ramirez L."/>
            <person name="Alfaro M."/>
            <person name="Sun H."/>
            <person name="Tritt A."/>
            <person name="Yoshinaga Y."/>
            <person name="Zwiers L.-H."/>
            <person name="Turgeon B."/>
            <person name="Goodwin S."/>
            <person name="Spatafora J."/>
            <person name="Crous P."/>
            <person name="Grigoriev I."/>
        </authorList>
    </citation>
    <scope>NUCLEOTIDE SEQUENCE</scope>
    <source>
        <strain evidence="4">CBS 110217</strain>
    </source>
</reference>
<evidence type="ECO:0000259" key="3">
    <source>
        <dbReference type="PROSITE" id="PS50157"/>
    </source>
</evidence>
<keyword evidence="1" id="KW-0862">Zinc</keyword>
<dbReference type="PROSITE" id="PS50157">
    <property type="entry name" value="ZINC_FINGER_C2H2_2"/>
    <property type="match status" value="1"/>
</dbReference>
<sequence length="532" mass="60001">MSALDRLDPFLDLNEASFKCDDVQFEWEAFLDPSVLDLELVSQDLTFSGQDKSSEKQGDEFPSMVTSQPPAMPKAETRKRTLECPVFVAERSHGRKRSCNNIIAQSMSQVRRHLIRPSKGYPAQLSFLKLCPTCNEDIVDRDEFEKFHGQNGQLCNLVRQQRKGEKAKEQWNALYHTVETHLKMDYQLCNTTLHSSYETETVKHYLNASSVGPLEAWLPTYHNVFSSSPEVSSQTLMTEHLGEQTSIKGPTTQYPDFKDMLAASSFGTDFSEAPNGESMILSLDASLNNFTNYLETVSDTANGSPIESMQHFRDDSNPTQSLHSWIPATEYASSCKTMTPLAMADVDLAPGDQFHSSQGPVDSPPIQRSRLGRFWTKLVAKSRVSSKAQACVIDLLAAMQQDDLEDLIDDKGTEKHRHRRNSLPPESGSSSDTFEASTPGRGALCCVTEGCTAKYTGLYRKSNFARHLRLKHRGSETTTFACEELSCDRIFQRQDARLQHYRKQHPDRLSKPYSIPIRSETWQTHPGFRNSE</sequence>
<evidence type="ECO:0000256" key="2">
    <source>
        <dbReference type="SAM" id="MobiDB-lite"/>
    </source>
</evidence>
<evidence type="ECO:0000313" key="4">
    <source>
        <dbReference type="EMBL" id="KAF2024297.1"/>
    </source>
</evidence>
<keyword evidence="1" id="KW-0479">Metal-binding</keyword>
<evidence type="ECO:0000313" key="5">
    <source>
        <dbReference type="Proteomes" id="UP000799777"/>
    </source>
</evidence>
<comment type="caution">
    <text evidence="4">The sequence shown here is derived from an EMBL/GenBank/DDBJ whole genome shotgun (WGS) entry which is preliminary data.</text>
</comment>
<feature type="region of interest" description="Disordered" evidence="2">
    <location>
        <begin position="411"/>
        <end position="438"/>
    </location>
</feature>
<name>A0A9P4GYH1_9PLEO</name>
<dbReference type="Gene3D" id="3.30.160.60">
    <property type="entry name" value="Classic Zinc Finger"/>
    <property type="match status" value="1"/>
</dbReference>
<dbReference type="PROSITE" id="PS00028">
    <property type="entry name" value="ZINC_FINGER_C2H2_1"/>
    <property type="match status" value="1"/>
</dbReference>
<accession>A0A9P4GYH1</accession>
<dbReference type="InterPro" id="IPR013087">
    <property type="entry name" value="Znf_C2H2_type"/>
</dbReference>
<dbReference type="AlphaFoldDB" id="A0A9P4GYH1"/>
<keyword evidence="5" id="KW-1185">Reference proteome</keyword>
<organism evidence="4 5">
    <name type="scientific">Setomelanomma holmii</name>
    <dbReference type="NCBI Taxonomy" id="210430"/>
    <lineage>
        <taxon>Eukaryota</taxon>
        <taxon>Fungi</taxon>
        <taxon>Dikarya</taxon>
        <taxon>Ascomycota</taxon>
        <taxon>Pezizomycotina</taxon>
        <taxon>Dothideomycetes</taxon>
        <taxon>Pleosporomycetidae</taxon>
        <taxon>Pleosporales</taxon>
        <taxon>Pleosporineae</taxon>
        <taxon>Phaeosphaeriaceae</taxon>
        <taxon>Setomelanomma</taxon>
    </lineage>
</organism>